<evidence type="ECO:0000313" key="2">
    <source>
        <dbReference type="EMBL" id="MDQ0895798.1"/>
    </source>
</evidence>
<dbReference type="SUPFAM" id="SSF159888">
    <property type="entry name" value="YdhG-like"/>
    <property type="match status" value="1"/>
</dbReference>
<reference evidence="2 3" key="1">
    <citation type="submission" date="2023-07" db="EMBL/GenBank/DDBJ databases">
        <title>Comparative genomics of wheat-associated soil bacteria to identify genetic determinants of phenazine resistance.</title>
        <authorList>
            <person name="Mouncey N."/>
        </authorList>
    </citation>
    <scope>NUCLEOTIDE SEQUENCE [LARGE SCALE GENOMIC DNA]</scope>
    <source>
        <strain evidence="2 3">V3I3</strain>
    </source>
</reference>
<keyword evidence="3" id="KW-1185">Reference proteome</keyword>
<dbReference type="Proteomes" id="UP001239083">
    <property type="component" value="Unassembled WGS sequence"/>
</dbReference>
<dbReference type="Pfam" id="PF08818">
    <property type="entry name" value="DUF1801"/>
    <property type="match status" value="1"/>
</dbReference>
<accession>A0ABU0RCM5</accession>
<gene>
    <name evidence="2" type="ORF">QFZ26_003353</name>
</gene>
<evidence type="ECO:0000259" key="1">
    <source>
        <dbReference type="Pfam" id="PF08818"/>
    </source>
</evidence>
<sequence length="141" mass="15623">MAGKPNKTHATDASVDAFIAELPSETMRDDSRALIRLMQELTGEAPRMWGPTIIGFGSYHYRYASGREGDAPLAGFSPRKPELVIYLMSEVLAPELMATLGKHRRGKVCLYVKRLDDVDLGVLTTLIRRSIALAEETYPQA</sequence>
<protein>
    <recommendedName>
        <fullName evidence="1">YdhG-like domain-containing protein</fullName>
    </recommendedName>
</protein>
<proteinExistence type="predicted"/>
<evidence type="ECO:0000313" key="3">
    <source>
        <dbReference type="Proteomes" id="UP001239083"/>
    </source>
</evidence>
<dbReference type="InterPro" id="IPR014922">
    <property type="entry name" value="YdhG-like"/>
</dbReference>
<name>A0ABU0RCM5_9MICO</name>
<feature type="domain" description="YdhG-like" evidence="1">
    <location>
        <begin position="28"/>
        <end position="131"/>
    </location>
</feature>
<comment type="caution">
    <text evidence="2">The sequence shown here is derived from an EMBL/GenBank/DDBJ whole genome shotgun (WGS) entry which is preliminary data.</text>
</comment>
<organism evidence="2 3">
    <name type="scientific">Agromyces ramosus</name>
    <dbReference type="NCBI Taxonomy" id="33879"/>
    <lineage>
        <taxon>Bacteria</taxon>
        <taxon>Bacillati</taxon>
        <taxon>Actinomycetota</taxon>
        <taxon>Actinomycetes</taxon>
        <taxon>Micrococcales</taxon>
        <taxon>Microbacteriaceae</taxon>
        <taxon>Agromyces</taxon>
    </lineage>
</organism>
<dbReference type="RefSeq" id="WP_307044171.1">
    <property type="nucleotide sequence ID" value="NZ_JAUSYY010000001.1"/>
</dbReference>
<dbReference type="EMBL" id="JAUSYY010000001">
    <property type="protein sequence ID" value="MDQ0895798.1"/>
    <property type="molecule type" value="Genomic_DNA"/>
</dbReference>